<name>A0A6H9YNM4_9ACTN</name>
<protein>
    <submittedName>
        <fullName evidence="10">Acyl-CoA dehydrogenase</fullName>
    </submittedName>
</protein>
<dbReference type="InterPro" id="IPR037069">
    <property type="entry name" value="AcylCoA_DH/ox_N_sf"/>
</dbReference>
<dbReference type="OrthoDB" id="4607453at2"/>
<accession>A0A6H9YNM4</accession>
<comment type="similarity">
    <text evidence="2 6">Belongs to the acyl-CoA dehydrogenase family.</text>
</comment>
<evidence type="ECO:0000256" key="1">
    <source>
        <dbReference type="ARBA" id="ARBA00001974"/>
    </source>
</evidence>
<evidence type="ECO:0000313" key="11">
    <source>
        <dbReference type="Proteomes" id="UP000468735"/>
    </source>
</evidence>
<reference evidence="10 11" key="1">
    <citation type="submission" date="2019-09" db="EMBL/GenBank/DDBJ databases">
        <title>Actinomadura physcomitrii sp. nov., a novel actinomycete isolated from moss [Physcomitrium sphaericum (Ludw) Fuernr].</title>
        <authorList>
            <person name="Zhuang X."/>
            <person name="Liu C."/>
        </authorList>
    </citation>
    <scope>NUCLEOTIDE SEQUENCE [LARGE SCALE GENOMIC DNA]</scope>
    <source>
        <strain evidence="10 11">HMC1</strain>
    </source>
</reference>
<dbReference type="PANTHER" id="PTHR43884:SF20">
    <property type="entry name" value="ACYL-COA DEHYDROGENASE FADE28"/>
    <property type="match status" value="1"/>
</dbReference>
<comment type="cofactor">
    <cofactor evidence="1 6">
        <name>FAD</name>
        <dbReference type="ChEBI" id="CHEBI:57692"/>
    </cofactor>
</comment>
<keyword evidence="11" id="KW-1185">Reference proteome</keyword>
<dbReference type="InterPro" id="IPR006091">
    <property type="entry name" value="Acyl-CoA_Oxase/DH_mid-dom"/>
</dbReference>
<keyword evidence="4 6" id="KW-0274">FAD</keyword>
<evidence type="ECO:0000256" key="3">
    <source>
        <dbReference type="ARBA" id="ARBA00022630"/>
    </source>
</evidence>
<dbReference type="InterPro" id="IPR013786">
    <property type="entry name" value="AcylCoA_DH/ox_N"/>
</dbReference>
<dbReference type="RefSeq" id="WP_151564779.1">
    <property type="nucleotide sequence ID" value="NZ_WBMT01000014.1"/>
</dbReference>
<dbReference type="Pfam" id="PF02770">
    <property type="entry name" value="Acyl-CoA_dh_M"/>
    <property type="match status" value="1"/>
</dbReference>
<evidence type="ECO:0000256" key="6">
    <source>
        <dbReference type="RuleBase" id="RU362125"/>
    </source>
</evidence>
<evidence type="ECO:0000259" key="8">
    <source>
        <dbReference type="Pfam" id="PF02770"/>
    </source>
</evidence>
<keyword evidence="5 6" id="KW-0560">Oxidoreductase</keyword>
<feature type="domain" description="Acyl-CoA dehydrogenase/oxidase C-terminal" evidence="7">
    <location>
        <begin position="223"/>
        <end position="365"/>
    </location>
</feature>
<dbReference type="InterPro" id="IPR036250">
    <property type="entry name" value="AcylCo_DH-like_C"/>
</dbReference>
<dbReference type="InterPro" id="IPR046373">
    <property type="entry name" value="Acyl-CoA_Oxase/DH_mid-dom_sf"/>
</dbReference>
<evidence type="ECO:0000256" key="5">
    <source>
        <dbReference type="ARBA" id="ARBA00023002"/>
    </source>
</evidence>
<gene>
    <name evidence="10" type="ORF">F8566_27685</name>
</gene>
<evidence type="ECO:0000259" key="9">
    <source>
        <dbReference type="Pfam" id="PF02771"/>
    </source>
</evidence>
<dbReference type="Pfam" id="PF02771">
    <property type="entry name" value="Acyl-CoA_dh_N"/>
    <property type="match status" value="1"/>
</dbReference>
<proteinExistence type="inferred from homology"/>
<dbReference type="SUPFAM" id="SSF56645">
    <property type="entry name" value="Acyl-CoA dehydrogenase NM domain-like"/>
    <property type="match status" value="1"/>
</dbReference>
<dbReference type="Gene3D" id="1.10.540.10">
    <property type="entry name" value="Acyl-CoA dehydrogenase/oxidase, N-terminal domain"/>
    <property type="match status" value="1"/>
</dbReference>
<dbReference type="Gene3D" id="1.20.140.10">
    <property type="entry name" value="Butyryl-CoA Dehydrogenase, subunit A, domain 3"/>
    <property type="match status" value="1"/>
</dbReference>
<dbReference type="CDD" id="cd00567">
    <property type="entry name" value="ACAD"/>
    <property type="match status" value="1"/>
</dbReference>
<dbReference type="AlphaFoldDB" id="A0A6H9YNM4"/>
<evidence type="ECO:0000256" key="2">
    <source>
        <dbReference type="ARBA" id="ARBA00009347"/>
    </source>
</evidence>
<dbReference type="InterPro" id="IPR009075">
    <property type="entry name" value="AcylCo_DH/oxidase_C"/>
</dbReference>
<dbReference type="SUPFAM" id="SSF47203">
    <property type="entry name" value="Acyl-CoA dehydrogenase C-terminal domain-like"/>
    <property type="match status" value="1"/>
</dbReference>
<evidence type="ECO:0000256" key="4">
    <source>
        <dbReference type="ARBA" id="ARBA00022827"/>
    </source>
</evidence>
<feature type="domain" description="Acyl-CoA dehydrogenase/oxidase N-terminal" evidence="9">
    <location>
        <begin position="6"/>
        <end position="118"/>
    </location>
</feature>
<dbReference type="EMBL" id="WBMT01000014">
    <property type="protein sequence ID" value="KAB2345067.1"/>
    <property type="molecule type" value="Genomic_DNA"/>
</dbReference>
<keyword evidence="3 6" id="KW-0285">Flavoprotein</keyword>
<dbReference type="Pfam" id="PF00441">
    <property type="entry name" value="Acyl-CoA_dh_1"/>
    <property type="match status" value="1"/>
</dbReference>
<organism evidence="10 11">
    <name type="scientific">Actinomadura rudentiformis</name>
    <dbReference type="NCBI Taxonomy" id="359158"/>
    <lineage>
        <taxon>Bacteria</taxon>
        <taxon>Bacillati</taxon>
        <taxon>Actinomycetota</taxon>
        <taxon>Actinomycetes</taxon>
        <taxon>Streptosporangiales</taxon>
        <taxon>Thermomonosporaceae</taxon>
        <taxon>Actinomadura</taxon>
    </lineage>
</organism>
<comment type="caution">
    <text evidence="10">The sequence shown here is derived from an EMBL/GenBank/DDBJ whole genome shotgun (WGS) entry which is preliminary data.</text>
</comment>
<dbReference type="GO" id="GO:0003995">
    <property type="term" value="F:acyl-CoA dehydrogenase activity"/>
    <property type="evidence" value="ECO:0007669"/>
    <property type="project" value="TreeGrafter"/>
</dbReference>
<dbReference type="Gene3D" id="2.40.110.10">
    <property type="entry name" value="Butyryl-CoA Dehydrogenase, subunit A, domain 2"/>
    <property type="match status" value="1"/>
</dbReference>
<feature type="domain" description="Acyl-CoA oxidase/dehydrogenase middle" evidence="8">
    <location>
        <begin position="124"/>
        <end position="193"/>
    </location>
</feature>
<dbReference type="Proteomes" id="UP000468735">
    <property type="component" value="Unassembled WGS sequence"/>
</dbReference>
<dbReference type="PANTHER" id="PTHR43884">
    <property type="entry name" value="ACYL-COA DEHYDROGENASE"/>
    <property type="match status" value="1"/>
</dbReference>
<dbReference type="GO" id="GO:0050660">
    <property type="term" value="F:flavin adenine dinucleotide binding"/>
    <property type="evidence" value="ECO:0007669"/>
    <property type="project" value="InterPro"/>
</dbReference>
<sequence>MRLVVTEEQEELRGALRRFFADKSPGAEVRRLMESTTGYDPAVWVQMAEQLGLQGLAIPEEHGGSGFGVRELVIVLEEMGRALVCAPYFSTVVLAATALQASGDESAQRDLLPGIADGATIATLAWTENDRWDLESITMTARRSGDGWILDGTKTYVLDGHIAGLVLVAARTPLGLSLFAVDGDAPGLSRTPLPVLDQTRKLARLDFAAVPARLAGTEGGAEAVLARTLDIAAVGLAAEQLGGAQVSLDMTVEYAKVRHQFGRPIGSFQAIKHRCADMFVQVESARSAVLQAAATADEDPGELPVAAALAKAFCSDAYFHTAGESIQIHGGIGFTWEHDAHLYFKRAKSSQELFGPPAHHRSRLADLVGL</sequence>
<dbReference type="InterPro" id="IPR009100">
    <property type="entry name" value="AcylCoA_DH/oxidase_NM_dom_sf"/>
</dbReference>
<evidence type="ECO:0000313" key="10">
    <source>
        <dbReference type="EMBL" id="KAB2345067.1"/>
    </source>
</evidence>
<evidence type="ECO:0000259" key="7">
    <source>
        <dbReference type="Pfam" id="PF00441"/>
    </source>
</evidence>